<comment type="subcellular location">
    <subcellularLocation>
        <location evidence="1">Cell membrane</location>
        <topology evidence="1">Single-pass membrane protein</topology>
    </subcellularLocation>
</comment>
<dbReference type="PROSITE" id="PS51849">
    <property type="entry name" value="RSGI_N"/>
    <property type="match status" value="1"/>
</dbReference>
<keyword evidence="10" id="KW-1185">Reference proteome</keyword>
<name>A0ABW3LHV3_9BACI</name>
<dbReference type="EMBL" id="JBHTKJ010000008">
    <property type="protein sequence ID" value="MFD1037617.1"/>
    <property type="molecule type" value="Genomic_DNA"/>
</dbReference>
<comment type="caution">
    <text evidence="9">The sequence shown here is derived from an EMBL/GenBank/DDBJ whole genome shotgun (WGS) entry which is preliminary data.</text>
</comment>
<evidence type="ECO:0000256" key="1">
    <source>
        <dbReference type="ARBA" id="ARBA00004162"/>
    </source>
</evidence>
<keyword evidence="4 7" id="KW-1133">Transmembrane helix</keyword>
<protein>
    <submittedName>
        <fullName evidence="9">Anti-sigma factor domain-containing protein</fullName>
    </submittedName>
</protein>
<feature type="compositionally biased region" description="Acidic residues" evidence="6">
    <location>
        <begin position="271"/>
        <end position="282"/>
    </location>
</feature>
<keyword evidence="3 7" id="KW-0812">Transmembrane</keyword>
<evidence type="ECO:0000313" key="10">
    <source>
        <dbReference type="Proteomes" id="UP001597040"/>
    </source>
</evidence>
<reference evidence="10" key="1">
    <citation type="journal article" date="2019" name="Int. J. Syst. Evol. Microbiol.">
        <title>The Global Catalogue of Microorganisms (GCM) 10K type strain sequencing project: providing services to taxonomists for standard genome sequencing and annotation.</title>
        <authorList>
            <consortium name="The Broad Institute Genomics Platform"/>
            <consortium name="The Broad Institute Genome Sequencing Center for Infectious Disease"/>
            <person name="Wu L."/>
            <person name="Ma J."/>
        </authorList>
    </citation>
    <scope>NUCLEOTIDE SEQUENCE [LARGE SCALE GENOMIC DNA]</scope>
    <source>
        <strain evidence="10">CCUG 56754</strain>
    </source>
</reference>
<evidence type="ECO:0000256" key="7">
    <source>
        <dbReference type="SAM" id="Phobius"/>
    </source>
</evidence>
<dbReference type="RefSeq" id="WP_390359849.1">
    <property type="nucleotide sequence ID" value="NZ_JBHTKJ010000008.1"/>
</dbReference>
<keyword evidence="2" id="KW-1003">Cell membrane</keyword>
<dbReference type="InterPro" id="IPR024449">
    <property type="entry name" value="Anti-sigma_RsgI_N"/>
</dbReference>
<evidence type="ECO:0000256" key="4">
    <source>
        <dbReference type="ARBA" id="ARBA00022989"/>
    </source>
</evidence>
<evidence type="ECO:0000256" key="3">
    <source>
        <dbReference type="ARBA" id="ARBA00022692"/>
    </source>
</evidence>
<feature type="compositionally biased region" description="Basic and acidic residues" evidence="6">
    <location>
        <begin position="225"/>
        <end position="236"/>
    </location>
</feature>
<feature type="compositionally biased region" description="Basic and acidic residues" evidence="6">
    <location>
        <begin position="314"/>
        <end position="342"/>
    </location>
</feature>
<feature type="compositionally biased region" description="Low complexity" evidence="6">
    <location>
        <begin position="296"/>
        <end position="310"/>
    </location>
</feature>
<proteinExistence type="predicted"/>
<sequence length="386" mass="43490">MKKGIVMEQHRRYTVMMTKDGAFQKANPITDAEIGAEVSYEPVDRSVLFLPTWKQISAPMRVVAMACVLLLFVMPFLFINNSHTYAYVNIDINPSVELEIDKSLHVQSIQPLNDDASEMMNRLEEYEGKNVEHIITTIMEESEGAGFLENGKNILVGISYAKENANDDSVLINIEKYLVDHQPDWEIATFQVPTNVRKMARQEKKSMNELMAASILEKDEDINDETSKDEEPMNDEDKAIINSFYDDNQNHSEAEDTIEDSSAVEKKEQSSSDEDKEPDDNQETVHPSELKGENGGINSNGRNNGNNGKGNKARHYDNDGKDNKQYKDNKGNMESKENKEINGNKGNNGNNDNKNNSADKKHNNGKHNADKNRNDGKNNNGNGNRN</sequence>
<feature type="compositionally biased region" description="Basic and acidic residues" evidence="6">
    <location>
        <begin position="357"/>
        <end position="376"/>
    </location>
</feature>
<feature type="compositionally biased region" description="Low complexity" evidence="6">
    <location>
        <begin position="343"/>
        <end position="356"/>
    </location>
</feature>
<evidence type="ECO:0000313" key="9">
    <source>
        <dbReference type="EMBL" id="MFD1037617.1"/>
    </source>
</evidence>
<evidence type="ECO:0000256" key="2">
    <source>
        <dbReference type="ARBA" id="ARBA00022475"/>
    </source>
</evidence>
<evidence type="ECO:0000256" key="5">
    <source>
        <dbReference type="ARBA" id="ARBA00023136"/>
    </source>
</evidence>
<dbReference type="Pfam" id="PF12791">
    <property type="entry name" value="RsgI_N"/>
    <property type="match status" value="1"/>
</dbReference>
<feature type="region of interest" description="Disordered" evidence="6">
    <location>
        <begin position="214"/>
        <end position="236"/>
    </location>
</feature>
<gene>
    <name evidence="9" type="ORF">ACFQ3N_04155</name>
</gene>
<dbReference type="Proteomes" id="UP001597040">
    <property type="component" value="Unassembled WGS sequence"/>
</dbReference>
<feature type="transmembrane region" description="Helical" evidence="7">
    <location>
        <begin position="62"/>
        <end position="79"/>
    </location>
</feature>
<dbReference type="InterPro" id="IPR055431">
    <property type="entry name" value="RsgI_M"/>
</dbReference>
<evidence type="ECO:0000256" key="6">
    <source>
        <dbReference type="SAM" id="MobiDB-lite"/>
    </source>
</evidence>
<keyword evidence="5 7" id="KW-0472">Membrane</keyword>
<feature type="compositionally biased region" description="Low complexity" evidence="6">
    <location>
        <begin position="377"/>
        <end position="386"/>
    </location>
</feature>
<organism evidence="9 10">
    <name type="scientific">Virgibacillus byunsanensis</name>
    <dbReference type="NCBI Taxonomy" id="570945"/>
    <lineage>
        <taxon>Bacteria</taxon>
        <taxon>Bacillati</taxon>
        <taxon>Bacillota</taxon>
        <taxon>Bacilli</taxon>
        <taxon>Bacillales</taxon>
        <taxon>Bacillaceae</taxon>
        <taxon>Virgibacillus</taxon>
    </lineage>
</organism>
<evidence type="ECO:0000259" key="8">
    <source>
        <dbReference type="PROSITE" id="PS51849"/>
    </source>
</evidence>
<dbReference type="Pfam" id="PF23750">
    <property type="entry name" value="RsgI_M"/>
    <property type="match status" value="1"/>
</dbReference>
<feature type="domain" description="RsgI N-terminal anti-sigma" evidence="8">
    <location>
        <begin position="2"/>
        <end position="49"/>
    </location>
</feature>
<feature type="region of interest" description="Disordered" evidence="6">
    <location>
        <begin position="253"/>
        <end position="386"/>
    </location>
</feature>
<accession>A0ABW3LHV3</accession>